<feature type="DNA-binding region" description="H-T-H motif" evidence="2">
    <location>
        <begin position="25"/>
        <end position="44"/>
    </location>
</feature>
<gene>
    <name evidence="4" type="ORF">GTW23_03610</name>
</gene>
<evidence type="ECO:0000259" key="3">
    <source>
        <dbReference type="PROSITE" id="PS50977"/>
    </source>
</evidence>
<proteinExistence type="predicted"/>
<evidence type="ECO:0000313" key="4">
    <source>
        <dbReference type="EMBL" id="MCO6407250.1"/>
    </source>
</evidence>
<protein>
    <submittedName>
        <fullName evidence="4">TetR family transcriptional regulator</fullName>
    </submittedName>
</protein>
<dbReference type="PROSITE" id="PS50977">
    <property type="entry name" value="HTH_TETR_2"/>
    <property type="match status" value="1"/>
</dbReference>
<dbReference type="Pfam" id="PF00440">
    <property type="entry name" value="TetR_N"/>
    <property type="match status" value="1"/>
</dbReference>
<comment type="caution">
    <text evidence="4">The sequence shown here is derived from an EMBL/GenBank/DDBJ whole genome shotgun (WGS) entry which is preliminary data.</text>
</comment>
<dbReference type="Proteomes" id="UP001320715">
    <property type="component" value="Unassembled WGS sequence"/>
</dbReference>
<sequence length="186" mass="20245">MTDRDHKILDAAIAVFARYGVRKATMGDIAEQAGMSRPTLYARYANKDEIMAAAMQLISERVINEVVEAWQSAETISERIDIFLDCAIVRFFDQIKQMPDSGDLMIGSGDGAATHLGAEQGKIDLLAGLFDTRRDALAAHGMTAAELADFFYASASSFKFTARDGKHLESLLATLKSSVMIMLGEG</sequence>
<evidence type="ECO:0000256" key="1">
    <source>
        <dbReference type="ARBA" id="ARBA00023125"/>
    </source>
</evidence>
<accession>A0ABT1CM06</accession>
<keyword evidence="1 2" id="KW-0238">DNA-binding</keyword>
<dbReference type="InterPro" id="IPR001647">
    <property type="entry name" value="HTH_TetR"/>
</dbReference>
<reference evidence="4 5" key="1">
    <citation type="submission" date="2020-01" db="EMBL/GenBank/DDBJ databases">
        <title>Genomes of bacteria type strains.</title>
        <authorList>
            <person name="Chen J."/>
            <person name="Zhu S."/>
            <person name="Yang J."/>
        </authorList>
    </citation>
    <scope>NUCLEOTIDE SEQUENCE [LARGE SCALE GENOMIC DNA]</scope>
    <source>
        <strain evidence="4 5">DSM 16655</strain>
    </source>
</reference>
<dbReference type="EMBL" id="JAAAML010000001">
    <property type="protein sequence ID" value="MCO6407250.1"/>
    <property type="molecule type" value="Genomic_DNA"/>
</dbReference>
<dbReference type="InterPro" id="IPR050109">
    <property type="entry name" value="HTH-type_TetR-like_transc_reg"/>
</dbReference>
<dbReference type="PRINTS" id="PR00455">
    <property type="entry name" value="HTHTETR"/>
</dbReference>
<dbReference type="InterPro" id="IPR009057">
    <property type="entry name" value="Homeodomain-like_sf"/>
</dbReference>
<dbReference type="RefSeq" id="WP_252914655.1">
    <property type="nucleotide sequence ID" value="NZ_CP159480.1"/>
</dbReference>
<dbReference type="PANTHER" id="PTHR30055:SF153">
    <property type="entry name" value="HTH-TYPE TRANSCRIPTIONAL REPRESSOR RV3405C"/>
    <property type="match status" value="1"/>
</dbReference>
<feature type="domain" description="HTH tetR-type" evidence="3">
    <location>
        <begin position="2"/>
        <end position="62"/>
    </location>
</feature>
<name>A0ABT1CM06_9HYPH</name>
<dbReference type="PANTHER" id="PTHR30055">
    <property type="entry name" value="HTH-TYPE TRANSCRIPTIONAL REGULATOR RUTR"/>
    <property type="match status" value="1"/>
</dbReference>
<dbReference type="SUPFAM" id="SSF46689">
    <property type="entry name" value="Homeodomain-like"/>
    <property type="match status" value="1"/>
</dbReference>
<organism evidence="4 5">
    <name type="scientific">Hoeflea alexandrii</name>
    <dbReference type="NCBI Taxonomy" id="288436"/>
    <lineage>
        <taxon>Bacteria</taxon>
        <taxon>Pseudomonadati</taxon>
        <taxon>Pseudomonadota</taxon>
        <taxon>Alphaproteobacteria</taxon>
        <taxon>Hyphomicrobiales</taxon>
        <taxon>Rhizobiaceae</taxon>
        <taxon>Hoeflea</taxon>
    </lineage>
</organism>
<keyword evidence="5" id="KW-1185">Reference proteome</keyword>
<evidence type="ECO:0000256" key="2">
    <source>
        <dbReference type="PROSITE-ProRule" id="PRU00335"/>
    </source>
</evidence>
<evidence type="ECO:0000313" key="5">
    <source>
        <dbReference type="Proteomes" id="UP001320715"/>
    </source>
</evidence>
<dbReference type="Gene3D" id="1.10.357.10">
    <property type="entry name" value="Tetracycline Repressor, domain 2"/>
    <property type="match status" value="1"/>
</dbReference>